<dbReference type="SFLD" id="SFLDG01072">
    <property type="entry name" value="dehydrogenase_like"/>
    <property type="match status" value="1"/>
</dbReference>
<comment type="caution">
    <text evidence="8">The sequence shown here is derived from an EMBL/GenBank/DDBJ whole genome shotgun (WGS) entry which is preliminary data.</text>
</comment>
<evidence type="ECO:0000313" key="8">
    <source>
        <dbReference type="EMBL" id="NSL52168.1"/>
    </source>
</evidence>
<keyword evidence="5" id="KW-0411">Iron-sulfur</keyword>
<proteinExistence type="inferred from homology"/>
<sequence>MDDEYLWVEGLKTINIGDSTVAVNPSNGGWAVFDQDEKDLLDIKGLLPNNAISEFLFEKGLCSKNGKVFSPNVSNNDPGIFHFFEFAVTTSCNLKCNYCFADASPAKGSFTTKETARIYIDRIAEYIAATRSTLPITLEFTGGEPLLNFPLIRYTIEYAKNTYGDLLNLEYCLQSNSTLLNSEMINFFKEHNVGIGISCDGFESVHNAQRPFINGSGSYKNVEKSLLALHQEYPENSGGVIAVISDESVKQMTEIALYLHLLGFNSMVMRPLSKIGRGFEYERQHAFVKKYNKGLFNILHSVITPIYEETGQLIKERYLSLTFKHLLQPYRPFMCERTPCGAGREICVVAPDGNVYACNQSLGEDHFYLGNLYEHSFIEMANSEAAQRLSQRTIDRIEDCNECVISSWCGSPCPFETYKNSGTILTNSSECQLMKDRYIRALKGLIKNEYNLEVISRIAELEVDLQWDSVK</sequence>
<evidence type="ECO:0000256" key="1">
    <source>
        <dbReference type="ARBA" id="ARBA00001966"/>
    </source>
</evidence>
<evidence type="ECO:0000256" key="4">
    <source>
        <dbReference type="ARBA" id="ARBA00023004"/>
    </source>
</evidence>
<evidence type="ECO:0000313" key="9">
    <source>
        <dbReference type="Proteomes" id="UP000625804"/>
    </source>
</evidence>
<dbReference type="InterPro" id="IPR007197">
    <property type="entry name" value="rSAM"/>
</dbReference>
<reference evidence="8" key="1">
    <citation type="submission" date="2020-06" db="EMBL/GenBank/DDBJ databases">
        <title>A novel thermopfilic bacterium from Erzurum, Turkey.</title>
        <authorList>
            <person name="Adiguzel A."/>
            <person name="Ay H."/>
            <person name="Baltaci M.O."/>
        </authorList>
    </citation>
    <scope>NUCLEOTIDE SEQUENCE</scope>
    <source>
        <strain evidence="8">P2</strain>
    </source>
</reference>
<dbReference type="Pfam" id="PF13186">
    <property type="entry name" value="SPASM"/>
    <property type="match status" value="1"/>
</dbReference>
<dbReference type="PROSITE" id="PS51918">
    <property type="entry name" value="RADICAL_SAM"/>
    <property type="match status" value="1"/>
</dbReference>
<dbReference type="SFLD" id="SFLDG01384">
    <property type="entry name" value="thioether_bond_formation_requi"/>
    <property type="match status" value="1"/>
</dbReference>
<keyword evidence="2" id="KW-0949">S-adenosyl-L-methionine</keyword>
<protein>
    <submittedName>
        <fullName evidence="8">SPASM domain-containing protein</fullName>
    </submittedName>
</protein>
<dbReference type="Pfam" id="PF04055">
    <property type="entry name" value="Radical_SAM"/>
    <property type="match status" value="1"/>
</dbReference>
<dbReference type="Proteomes" id="UP000625804">
    <property type="component" value="Unassembled WGS sequence"/>
</dbReference>
<dbReference type="Gene3D" id="3.20.20.70">
    <property type="entry name" value="Aldolase class I"/>
    <property type="match status" value="1"/>
</dbReference>
<dbReference type="SFLD" id="SFLDG01067">
    <property type="entry name" value="SPASM/twitch_domain_containing"/>
    <property type="match status" value="1"/>
</dbReference>
<evidence type="ECO:0000256" key="3">
    <source>
        <dbReference type="ARBA" id="ARBA00022723"/>
    </source>
</evidence>
<dbReference type="SUPFAM" id="SSF102114">
    <property type="entry name" value="Radical SAM enzymes"/>
    <property type="match status" value="1"/>
</dbReference>
<dbReference type="InterPro" id="IPR023867">
    <property type="entry name" value="Sulphatase_maturase_rSAM"/>
</dbReference>
<accession>A0A8J8GI35</accession>
<keyword evidence="3" id="KW-0479">Metal-binding</keyword>
<dbReference type="SFLD" id="SFLDG01386">
    <property type="entry name" value="main_SPASM_domain-containing"/>
    <property type="match status" value="1"/>
</dbReference>
<comment type="cofactor">
    <cofactor evidence="1">
        <name>[4Fe-4S] cluster</name>
        <dbReference type="ChEBI" id="CHEBI:49883"/>
    </cofactor>
</comment>
<comment type="similarity">
    <text evidence="6">Belongs to the radical SAM superfamily. Anaerobic sulfatase-maturating enzyme family.</text>
</comment>
<name>A0A8J8GI35_9BACI</name>
<evidence type="ECO:0000256" key="2">
    <source>
        <dbReference type="ARBA" id="ARBA00022691"/>
    </source>
</evidence>
<dbReference type="CDD" id="cd01335">
    <property type="entry name" value="Radical_SAM"/>
    <property type="match status" value="1"/>
</dbReference>
<dbReference type="InterPro" id="IPR023885">
    <property type="entry name" value="4Fe4S-binding_SPASM_dom"/>
</dbReference>
<dbReference type="GO" id="GO:0016491">
    <property type="term" value="F:oxidoreductase activity"/>
    <property type="evidence" value="ECO:0007669"/>
    <property type="project" value="InterPro"/>
</dbReference>
<gene>
    <name evidence="8" type="ORF">HR057_10420</name>
</gene>
<dbReference type="SFLD" id="SFLDS00029">
    <property type="entry name" value="Radical_SAM"/>
    <property type="match status" value="1"/>
</dbReference>
<evidence type="ECO:0000256" key="6">
    <source>
        <dbReference type="ARBA" id="ARBA00023601"/>
    </source>
</evidence>
<dbReference type="RefSeq" id="WP_173731374.1">
    <property type="nucleotide sequence ID" value="NZ_JABTTE010000013.1"/>
</dbReference>
<dbReference type="GO" id="GO:0051536">
    <property type="term" value="F:iron-sulfur cluster binding"/>
    <property type="evidence" value="ECO:0007669"/>
    <property type="project" value="UniProtKB-KW"/>
</dbReference>
<dbReference type="PANTHER" id="PTHR43273:SF3">
    <property type="entry name" value="ANAEROBIC SULFATASE-MATURATING ENZYME HOMOLOG ASLB-RELATED"/>
    <property type="match status" value="1"/>
</dbReference>
<evidence type="ECO:0000259" key="7">
    <source>
        <dbReference type="PROSITE" id="PS51918"/>
    </source>
</evidence>
<keyword evidence="9" id="KW-1185">Reference proteome</keyword>
<dbReference type="EMBL" id="JABTTE010000013">
    <property type="protein sequence ID" value="NSL52168.1"/>
    <property type="molecule type" value="Genomic_DNA"/>
</dbReference>
<keyword evidence="4" id="KW-0408">Iron</keyword>
<dbReference type="NCBIfam" id="TIGR04085">
    <property type="entry name" value="rSAM_more_4Fe4S"/>
    <property type="match status" value="1"/>
</dbReference>
<dbReference type="InterPro" id="IPR013785">
    <property type="entry name" value="Aldolase_TIM"/>
</dbReference>
<feature type="domain" description="Radical SAM core" evidence="7">
    <location>
        <begin position="76"/>
        <end position="309"/>
    </location>
</feature>
<organism evidence="8 9">
    <name type="scientific">Calidifontibacillus erzurumensis</name>
    <dbReference type="NCBI Taxonomy" id="2741433"/>
    <lineage>
        <taxon>Bacteria</taxon>
        <taxon>Bacillati</taxon>
        <taxon>Bacillota</taxon>
        <taxon>Bacilli</taxon>
        <taxon>Bacillales</taxon>
        <taxon>Bacillaceae</taxon>
        <taxon>Calidifontibacillus/Schinkia group</taxon>
        <taxon>Calidifontibacillus</taxon>
    </lineage>
</organism>
<dbReference type="PANTHER" id="PTHR43273">
    <property type="entry name" value="ANAEROBIC SULFATASE-MATURATING ENZYME HOMOLOG ASLB-RELATED"/>
    <property type="match status" value="1"/>
</dbReference>
<evidence type="ECO:0000256" key="5">
    <source>
        <dbReference type="ARBA" id="ARBA00023014"/>
    </source>
</evidence>
<dbReference type="AlphaFoldDB" id="A0A8J8GI35"/>
<dbReference type="InterPro" id="IPR058240">
    <property type="entry name" value="rSAM_sf"/>
</dbReference>
<dbReference type="GO" id="GO:0046872">
    <property type="term" value="F:metal ion binding"/>
    <property type="evidence" value="ECO:0007669"/>
    <property type="project" value="UniProtKB-KW"/>
</dbReference>